<evidence type="ECO:0000313" key="1">
    <source>
        <dbReference type="Proteomes" id="UP001732720"/>
    </source>
</evidence>
<dbReference type="RefSeq" id="XP_073928073.1">
    <property type="nucleotide sequence ID" value="XM_074071972.1"/>
</dbReference>
<protein>
    <submittedName>
        <fullName evidence="2">Nuclear autoantigen Sp-100 isoform X1</fullName>
    </submittedName>
</protein>
<proteinExistence type="predicted"/>
<sequence length="879" mass="100263">MAACLSRIASVGSGLSPQLAWGLNLFSMDPDQRKRKEREALDCKSMSTEDQNTEEAILFHHFKRHKVEISKAIKKPFPFLEGLRDRDLITNKMYEDSQDSCRNLVPVHKVVYNVLSELEKTFHMDVLKALFSEVNIQEYPELLHIFTAFQNEVQKKMNYQEGNRQESEEALNTQISIEQGSGENYFQGSLTWSPSALSSYNGTTLREHSEHLSETEQTNGKRKDTTHDKNDAVKSQQANKQCAQESIPVEDGQEAIQEDNGDSVPEAPSPLSCHEESAEPPSYGIQMNSCSVFLVDIKKEKPFFHSDFDQQAPAKTKLNQASEIIVISSEDSEDEAPKSITSVPSRPEMNNHDLSKLSGGEEAQEATCSRSRITSESTDFRTSPVFRKRARKSVSGHVFDTSESSDEELLPVTWISASKSSLDSGKVSDLRTQNWKTCFSSSDFSEWSRREELPEVLRRGSADPQGPAHKKCSCVMCFPKGVPRSQEARMESSQASFIRDTMDVGKNSTLSKDSKKRSSLQISLRRKGCFPGGNVQMVRDSGPAGLTGGKGGINRILSKGIPKILKKRGWPKGKKRDNTKLLTRGRKRGPHIPRKQNVNFNLPELPVTCGDAKGTLYKEKLKQGIFMKSIWSEDGRWFTPREFEVEGNFGASKNWRMSLRCHGWPLKELIKKEYLPNPPRKKKKLNNSDKCEVCHQSGQMRRCDTCSRSYHKNCHIPPVEAKRVRNPWHCIFCKTKAIRERCQDGQPCHQESEVLKRKMLPKEQLKCELLLLMIYCCPESAYFASKPYYSRKSLQGLQEHMWLNKIKNRLNKKAYSRVGAFVRNVRLIFENHEKFYKGKKFIRLGHTVQAEFEKNFKNIFAIQETSKKSIQFRHVVFLS</sequence>
<evidence type="ECO:0000313" key="2">
    <source>
        <dbReference type="RefSeq" id="XP_073928073.1"/>
    </source>
</evidence>
<name>A0AC58MF88_CASCN</name>
<gene>
    <name evidence="2" type="primary">Sp100</name>
</gene>
<reference evidence="2" key="1">
    <citation type="submission" date="2025-08" db="UniProtKB">
        <authorList>
            <consortium name="RefSeq"/>
        </authorList>
    </citation>
    <scope>IDENTIFICATION</scope>
</reference>
<keyword evidence="1" id="KW-1185">Reference proteome</keyword>
<dbReference type="Proteomes" id="UP001732720">
    <property type="component" value="Chromosome 4"/>
</dbReference>
<accession>A0AC58MF88</accession>
<organism evidence="1 2">
    <name type="scientific">Castor canadensis</name>
    <name type="common">American beaver</name>
    <dbReference type="NCBI Taxonomy" id="51338"/>
    <lineage>
        <taxon>Eukaryota</taxon>
        <taxon>Metazoa</taxon>
        <taxon>Chordata</taxon>
        <taxon>Craniata</taxon>
        <taxon>Vertebrata</taxon>
        <taxon>Euteleostomi</taxon>
        <taxon>Mammalia</taxon>
        <taxon>Eutheria</taxon>
        <taxon>Euarchontoglires</taxon>
        <taxon>Glires</taxon>
        <taxon>Rodentia</taxon>
        <taxon>Castorimorpha</taxon>
        <taxon>Castoridae</taxon>
        <taxon>Castor</taxon>
    </lineage>
</organism>